<protein>
    <submittedName>
        <fullName evidence="2">Uncharacterized protein</fullName>
    </submittedName>
</protein>
<evidence type="ECO:0000313" key="3">
    <source>
        <dbReference type="Proteomes" id="UP000558488"/>
    </source>
</evidence>
<reference evidence="2 3" key="1">
    <citation type="journal article" date="2020" name="Nature">
        <title>Six reference-quality genomes reveal evolution of bat adaptations.</title>
        <authorList>
            <person name="Jebb D."/>
            <person name="Huang Z."/>
            <person name="Pippel M."/>
            <person name="Hughes G.M."/>
            <person name="Lavrichenko K."/>
            <person name="Devanna P."/>
            <person name="Winkler S."/>
            <person name="Jermiin L.S."/>
            <person name="Skirmuntt E.C."/>
            <person name="Katzourakis A."/>
            <person name="Burkitt-Gray L."/>
            <person name="Ray D.A."/>
            <person name="Sullivan K.A.M."/>
            <person name="Roscito J.G."/>
            <person name="Kirilenko B.M."/>
            <person name="Davalos L.M."/>
            <person name="Corthals A.P."/>
            <person name="Power M.L."/>
            <person name="Jones G."/>
            <person name="Ransome R.D."/>
            <person name="Dechmann D.K.N."/>
            <person name="Locatelli A.G."/>
            <person name="Puechmaille S.J."/>
            <person name="Fedrigo O."/>
            <person name="Jarvis E.D."/>
            <person name="Hiller M."/>
            <person name="Vernes S.C."/>
            <person name="Myers E.W."/>
            <person name="Teeling E.C."/>
        </authorList>
    </citation>
    <scope>NUCLEOTIDE SEQUENCE [LARGE SCALE GENOMIC DNA]</scope>
    <source>
        <strain evidence="2">MPipKuh1</strain>
        <tissue evidence="2">Flight muscle</tissue>
    </source>
</reference>
<dbReference type="EMBL" id="JACAGB010000025">
    <property type="protein sequence ID" value="KAF6302535.1"/>
    <property type="molecule type" value="Genomic_DNA"/>
</dbReference>
<name>A0A7J7TPW8_PIPKU</name>
<evidence type="ECO:0000256" key="1">
    <source>
        <dbReference type="SAM" id="Phobius"/>
    </source>
</evidence>
<keyword evidence="1" id="KW-0812">Transmembrane</keyword>
<dbReference type="AlphaFoldDB" id="A0A7J7TPW8"/>
<accession>A0A7J7TPW8</accession>
<comment type="caution">
    <text evidence="2">The sequence shown here is derived from an EMBL/GenBank/DDBJ whole genome shotgun (WGS) entry which is preliminary data.</text>
</comment>
<organism evidence="2 3">
    <name type="scientific">Pipistrellus kuhlii</name>
    <name type="common">Kuhl's pipistrelle</name>
    <dbReference type="NCBI Taxonomy" id="59472"/>
    <lineage>
        <taxon>Eukaryota</taxon>
        <taxon>Metazoa</taxon>
        <taxon>Chordata</taxon>
        <taxon>Craniata</taxon>
        <taxon>Vertebrata</taxon>
        <taxon>Euteleostomi</taxon>
        <taxon>Mammalia</taxon>
        <taxon>Eutheria</taxon>
        <taxon>Laurasiatheria</taxon>
        <taxon>Chiroptera</taxon>
        <taxon>Yangochiroptera</taxon>
        <taxon>Vespertilionidae</taxon>
        <taxon>Pipistrellus</taxon>
    </lineage>
</organism>
<evidence type="ECO:0000313" key="2">
    <source>
        <dbReference type="EMBL" id="KAF6302535.1"/>
    </source>
</evidence>
<proteinExistence type="predicted"/>
<gene>
    <name evidence="2" type="ORF">mPipKuh1_009290</name>
</gene>
<sequence>MKYILLNHVSYANSAVNFVSICCVFCCAVGLESVLFFPCYVSFPVVRLSPPGDTELAVMGRPGREGQGWSRCGAGLALSPSSGWECPCDEWPSKCPVSEVPEESPGLPHLWFLFKVLVAVGLV</sequence>
<keyword evidence="1" id="KW-0472">Membrane</keyword>
<dbReference type="Proteomes" id="UP000558488">
    <property type="component" value="Unassembled WGS sequence"/>
</dbReference>
<keyword evidence="1" id="KW-1133">Transmembrane helix</keyword>
<feature type="transmembrane region" description="Helical" evidence="1">
    <location>
        <begin position="15"/>
        <end position="37"/>
    </location>
</feature>
<keyword evidence="3" id="KW-1185">Reference proteome</keyword>